<keyword evidence="3" id="KW-1185">Reference proteome</keyword>
<reference evidence="3" key="1">
    <citation type="submission" date="2024-07" db="EMBL/GenBank/DDBJ databases">
        <title>Two chromosome-level genome assemblies of Korean endemic species Abeliophyllum distichum and Forsythia ovata (Oleaceae).</title>
        <authorList>
            <person name="Jang H."/>
        </authorList>
    </citation>
    <scope>NUCLEOTIDE SEQUENCE [LARGE SCALE GENOMIC DNA]</scope>
</reference>
<organism evidence="2 3">
    <name type="scientific">Forsythia ovata</name>
    <dbReference type="NCBI Taxonomy" id="205694"/>
    <lineage>
        <taxon>Eukaryota</taxon>
        <taxon>Viridiplantae</taxon>
        <taxon>Streptophyta</taxon>
        <taxon>Embryophyta</taxon>
        <taxon>Tracheophyta</taxon>
        <taxon>Spermatophyta</taxon>
        <taxon>Magnoliopsida</taxon>
        <taxon>eudicotyledons</taxon>
        <taxon>Gunneridae</taxon>
        <taxon>Pentapetalae</taxon>
        <taxon>asterids</taxon>
        <taxon>lamiids</taxon>
        <taxon>Lamiales</taxon>
        <taxon>Oleaceae</taxon>
        <taxon>Forsythieae</taxon>
        <taxon>Forsythia</taxon>
    </lineage>
</organism>
<dbReference type="AlphaFoldDB" id="A0ABD1P097"/>
<feature type="region of interest" description="Disordered" evidence="1">
    <location>
        <begin position="1"/>
        <end position="27"/>
    </location>
</feature>
<gene>
    <name evidence="2" type="ORF">Fot_57000</name>
</gene>
<evidence type="ECO:0000256" key="1">
    <source>
        <dbReference type="SAM" id="MobiDB-lite"/>
    </source>
</evidence>
<dbReference type="EMBL" id="JBFOLJ010000075">
    <property type="protein sequence ID" value="KAL2456236.1"/>
    <property type="molecule type" value="Genomic_DNA"/>
</dbReference>
<name>A0ABD1P097_9LAMI</name>
<sequence length="141" mass="16008">MNEAASPSSFQPRPPANTDVQTMPDRLNTKDRLVKPKSNIFVGSFSFKCKSQTQLRAVQGKLLAAMNNQLELEFSLRFISRLQELQDISPRGREECLRDSTCELLCTDFQGVSPMQSWIALKSVQRHSKIAYMAKKKVEDV</sequence>
<evidence type="ECO:0000313" key="2">
    <source>
        <dbReference type="EMBL" id="KAL2456236.1"/>
    </source>
</evidence>
<comment type="caution">
    <text evidence="2">The sequence shown here is derived from an EMBL/GenBank/DDBJ whole genome shotgun (WGS) entry which is preliminary data.</text>
</comment>
<accession>A0ABD1P097</accession>
<dbReference type="Proteomes" id="UP001604277">
    <property type="component" value="Unassembled WGS sequence"/>
</dbReference>
<evidence type="ECO:0000313" key="3">
    <source>
        <dbReference type="Proteomes" id="UP001604277"/>
    </source>
</evidence>
<proteinExistence type="predicted"/>
<protein>
    <submittedName>
        <fullName evidence="2">Uncharacterized protein</fullName>
    </submittedName>
</protein>
<feature type="compositionally biased region" description="Polar residues" evidence="1">
    <location>
        <begin position="1"/>
        <end position="11"/>
    </location>
</feature>